<dbReference type="Proteomes" id="UP001500459">
    <property type="component" value="Unassembled WGS sequence"/>
</dbReference>
<feature type="transmembrane region" description="Helical" evidence="7">
    <location>
        <begin position="116"/>
        <end position="138"/>
    </location>
</feature>
<dbReference type="EMBL" id="BAABCW010000006">
    <property type="protein sequence ID" value="GAA3508413.1"/>
    <property type="molecule type" value="Genomic_DNA"/>
</dbReference>
<name>A0ABP6UHS3_9FLAO</name>
<dbReference type="InterPro" id="IPR038377">
    <property type="entry name" value="Na/Glc_symporter_sf"/>
</dbReference>
<feature type="transmembrane region" description="Helical" evidence="7">
    <location>
        <begin position="158"/>
        <end position="177"/>
    </location>
</feature>
<feature type="transmembrane region" description="Helical" evidence="7">
    <location>
        <begin position="279"/>
        <end position="303"/>
    </location>
</feature>
<dbReference type="Gene3D" id="1.20.1730.10">
    <property type="entry name" value="Sodium/glucose cotransporter"/>
    <property type="match status" value="1"/>
</dbReference>
<dbReference type="Pfam" id="PF00474">
    <property type="entry name" value="SSF"/>
    <property type="match status" value="1"/>
</dbReference>
<dbReference type="PROSITE" id="PS50283">
    <property type="entry name" value="NA_SOLUT_SYMP_3"/>
    <property type="match status" value="1"/>
</dbReference>
<protein>
    <recommendedName>
        <fullName evidence="10">Solute:sodium symporter family transporter</fullName>
    </recommendedName>
</protein>
<gene>
    <name evidence="8" type="ORF">GCM10022393_19500</name>
</gene>
<comment type="caution">
    <text evidence="8">The sequence shown here is derived from an EMBL/GenBank/DDBJ whole genome shotgun (WGS) entry which is preliminary data.</text>
</comment>
<dbReference type="InterPro" id="IPR001734">
    <property type="entry name" value="Na/solute_symporter"/>
</dbReference>
<dbReference type="PANTHER" id="PTHR11819">
    <property type="entry name" value="SOLUTE CARRIER FAMILY 5"/>
    <property type="match status" value="1"/>
</dbReference>
<keyword evidence="5 7" id="KW-0472">Membrane</keyword>
<sequence>MGILSFVGFTLLVAIISYLATRKTDESSSDGYFLGGRSLGAVVIAGSLLLTNLSTEQIVGLNGASYKEGVLVMAWETLAAIAMVVTAIFLLPRYLKGGISTVPQFLENRYDTTTKAITSGLFLTGYVVVFLPVVLYSGSLAITTMFDVPEILDISKDTSIWICVWGIGIIGSIYAVFGGLKAVAVSDTINAVGLLIGGIMIPVFGLIEIGDGSISEGISTIMNTNPDKFKVIGGPESSIPVATIFTGMMLVQLFYWGTNQAIIQRALGAKNLKEGQKGLLLGSFLKILGPIIVVLPGIIAFHIFNGELGDADEAYPELVRKVLPVSLVGFFAAVLFGAILSSFNSALNSSVTLFGLDIYKEYINKEATEKQVVKAGKTFGVVLALLAMLVAPFIANAGSIFEYLQEVNGIYSIPILTIIVVGYLTKKVPAIAGKIGILSGSILYIISQFVLQPYFISNDLKAESPSILQELAFVEQNLSSEKAVTVDYEKAIEAINKKENNTKDDIESIKKLKESIDYKNVLKAINEYKNNSDQGLGSIKLLTKSMNELTTSFNYVKDEYKEKGIILNPDIKTSIKEVKASIDKVNVVIDRTKKLAYPHFLHIMAILFVVNILIMLIIGKLYPRETAYEQLYTQEVDITPWKYTKIVGVIVCLIVISTYIYFR</sequence>
<keyword evidence="9" id="KW-1185">Reference proteome</keyword>
<evidence type="ECO:0000256" key="6">
    <source>
        <dbReference type="RuleBase" id="RU362091"/>
    </source>
</evidence>
<feature type="transmembrane region" description="Helical" evidence="7">
    <location>
        <begin position="407"/>
        <end position="425"/>
    </location>
</feature>
<keyword evidence="4 7" id="KW-1133">Transmembrane helix</keyword>
<feature type="transmembrane region" description="Helical" evidence="7">
    <location>
        <begin position="239"/>
        <end position="258"/>
    </location>
</feature>
<proteinExistence type="inferred from homology"/>
<evidence type="ECO:0000256" key="1">
    <source>
        <dbReference type="ARBA" id="ARBA00004141"/>
    </source>
</evidence>
<dbReference type="NCBIfam" id="NF007790">
    <property type="entry name" value="PRK10484.1"/>
    <property type="match status" value="1"/>
</dbReference>
<evidence type="ECO:0000256" key="3">
    <source>
        <dbReference type="ARBA" id="ARBA00022692"/>
    </source>
</evidence>
<dbReference type="CDD" id="cd10328">
    <property type="entry name" value="SLC5sbd_YidK"/>
    <property type="match status" value="1"/>
</dbReference>
<evidence type="ECO:0000313" key="8">
    <source>
        <dbReference type="EMBL" id="GAA3508413.1"/>
    </source>
</evidence>
<feature type="transmembrane region" description="Helical" evidence="7">
    <location>
        <begin position="600"/>
        <end position="622"/>
    </location>
</feature>
<evidence type="ECO:0000256" key="2">
    <source>
        <dbReference type="ARBA" id="ARBA00006434"/>
    </source>
</evidence>
<feature type="transmembrane region" description="Helical" evidence="7">
    <location>
        <begin position="189"/>
        <end position="207"/>
    </location>
</feature>
<accession>A0ABP6UHS3</accession>
<feature type="transmembrane region" description="Helical" evidence="7">
    <location>
        <begin position="379"/>
        <end position="401"/>
    </location>
</feature>
<feature type="transmembrane region" description="Helical" evidence="7">
    <location>
        <begin position="323"/>
        <end position="343"/>
    </location>
</feature>
<keyword evidence="3 7" id="KW-0812">Transmembrane</keyword>
<evidence type="ECO:0000256" key="5">
    <source>
        <dbReference type="ARBA" id="ARBA00023136"/>
    </source>
</evidence>
<evidence type="ECO:0000313" key="9">
    <source>
        <dbReference type="Proteomes" id="UP001500459"/>
    </source>
</evidence>
<feature type="transmembrane region" description="Helical" evidence="7">
    <location>
        <begin position="6"/>
        <end position="21"/>
    </location>
</feature>
<comment type="subcellular location">
    <subcellularLocation>
        <location evidence="1">Membrane</location>
        <topology evidence="1">Multi-pass membrane protein</topology>
    </subcellularLocation>
</comment>
<dbReference type="RefSeq" id="WP_344926906.1">
    <property type="nucleotide sequence ID" value="NZ_BAABCW010000006.1"/>
</dbReference>
<feature type="transmembrane region" description="Helical" evidence="7">
    <location>
        <begin position="33"/>
        <end position="53"/>
    </location>
</feature>
<evidence type="ECO:0008006" key="10">
    <source>
        <dbReference type="Google" id="ProtNLM"/>
    </source>
</evidence>
<evidence type="ECO:0000256" key="7">
    <source>
        <dbReference type="SAM" id="Phobius"/>
    </source>
</evidence>
<feature type="transmembrane region" description="Helical" evidence="7">
    <location>
        <begin position="73"/>
        <end position="95"/>
    </location>
</feature>
<feature type="transmembrane region" description="Helical" evidence="7">
    <location>
        <begin position="643"/>
        <end position="662"/>
    </location>
</feature>
<organism evidence="8 9">
    <name type="scientific">Aquimarina addita</name>
    <dbReference type="NCBI Taxonomy" id="870485"/>
    <lineage>
        <taxon>Bacteria</taxon>
        <taxon>Pseudomonadati</taxon>
        <taxon>Bacteroidota</taxon>
        <taxon>Flavobacteriia</taxon>
        <taxon>Flavobacteriales</taxon>
        <taxon>Flavobacteriaceae</taxon>
        <taxon>Aquimarina</taxon>
    </lineage>
</organism>
<dbReference type="PANTHER" id="PTHR11819:SF195">
    <property type="entry name" value="SODIUM_GLUCOSE COTRANSPORTER 4"/>
    <property type="match status" value="1"/>
</dbReference>
<comment type="similarity">
    <text evidence="2 6">Belongs to the sodium:solute symporter (SSF) (TC 2.A.21) family.</text>
</comment>
<evidence type="ECO:0000256" key="4">
    <source>
        <dbReference type="ARBA" id="ARBA00022989"/>
    </source>
</evidence>
<dbReference type="NCBIfam" id="TIGR00813">
    <property type="entry name" value="sss"/>
    <property type="match status" value="1"/>
</dbReference>
<reference evidence="9" key="1">
    <citation type="journal article" date="2019" name="Int. J. Syst. Evol. Microbiol.">
        <title>The Global Catalogue of Microorganisms (GCM) 10K type strain sequencing project: providing services to taxonomists for standard genome sequencing and annotation.</title>
        <authorList>
            <consortium name="The Broad Institute Genomics Platform"/>
            <consortium name="The Broad Institute Genome Sequencing Center for Infectious Disease"/>
            <person name="Wu L."/>
            <person name="Ma J."/>
        </authorList>
    </citation>
    <scope>NUCLEOTIDE SEQUENCE [LARGE SCALE GENOMIC DNA]</scope>
    <source>
        <strain evidence="9">JCM 17106</strain>
    </source>
</reference>
<feature type="transmembrane region" description="Helical" evidence="7">
    <location>
        <begin position="437"/>
        <end position="456"/>
    </location>
</feature>